<dbReference type="Pfam" id="PF04008">
    <property type="entry name" value="Adenosine_kin"/>
    <property type="match status" value="1"/>
</dbReference>
<dbReference type="Proteomes" id="UP000177515">
    <property type="component" value="Chromosome 1"/>
</dbReference>
<dbReference type="Gene3D" id="3.40.1520.10">
    <property type="entry name" value="Ta1353-like"/>
    <property type="match status" value="1"/>
</dbReference>
<name>A0ABM6F0V6_9BURK</name>
<evidence type="ECO:0000313" key="2">
    <source>
        <dbReference type="Proteomes" id="UP000177515"/>
    </source>
</evidence>
<evidence type="ECO:0008006" key="3">
    <source>
        <dbReference type="Google" id="ProtNLM"/>
    </source>
</evidence>
<accession>A0ABM6F0V6</accession>
<dbReference type="RefSeq" id="WP_071010926.1">
    <property type="nucleotide sequence ID" value="NZ_CP017754.1"/>
</dbReference>
<sequence length="165" mass="17250">MDAAVSLSLVQVAKPEAANFIFGQSHFIKTVEDIHEAVAGTVPGARFGLAFCEASGKRLVRWSGTEEALVDLACENALAVGAGHSFFLFLGDGLFPVNVLAAVRAVPELCRIYCATANPVQVIVAQTAQGRAVLGVVDGAGPLGLETEADIAERRGLLRALGYKL</sequence>
<gene>
    <name evidence="1" type="ORF">BKK80_03710</name>
</gene>
<dbReference type="PANTHER" id="PTHR36155:SF1">
    <property type="entry name" value="BLL5354 PROTEIN"/>
    <property type="match status" value="1"/>
</dbReference>
<dbReference type="EMBL" id="CP017754">
    <property type="protein sequence ID" value="AOZ05027.1"/>
    <property type="molecule type" value="Genomic_DNA"/>
</dbReference>
<evidence type="ECO:0000313" key="1">
    <source>
        <dbReference type="EMBL" id="AOZ05027.1"/>
    </source>
</evidence>
<dbReference type="InterPro" id="IPR036902">
    <property type="entry name" value="Ta1353-like_sf"/>
</dbReference>
<dbReference type="PANTHER" id="PTHR36155">
    <property type="entry name" value="BLL5354 PROTEIN"/>
    <property type="match status" value="1"/>
</dbReference>
<dbReference type="InterPro" id="IPR007153">
    <property type="entry name" value="Adenosine_kinase"/>
</dbReference>
<protein>
    <recommendedName>
        <fullName evidence="3">Adenosine specific kinase</fullName>
    </recommendedName>
</protein>
<reference evidence="1 2" key="1">
    <citation type="submission" date="2016-10" db="EMBL/GenBank/DDBJ databases">
        <title>Complete genome sequences of three Cupriavidus strains isolated from various Malaysian environments.</title>
        <authorList>
            <person name="Abdullah A.A.-A."/>
            <person name="Shafie N.A.H."/>
            <person name="Lau N.S."/>
        </authorList>
    </citation>
    <scope>NUCLEOTIDE SEQUENCE [LARGE SCALE GENOMIC DNA]</scope>
    <source>
        <strain evidence="1 2">USMAA1020</strain>
    </source>
</reference>
<organism evidence="1 2">
    <name type="scientific">Cupriavidus malaysiensis</name>
    <dbReference type="NCBI Taxonomy" id="367825"/>
    <lineage>
        <taxon>Bacteria</taxon>
        <taxon>Pseudomonadati</taxon>
        <taxon>Pseudomonadota</taxon>
        <taxon>Betaproteobacteria</taxon>
        <taxon>Burkholderiales</taxon>
        <taxon>Burkholderiaceae</taxon>
        <taxon>Cupriavidus</taxon>
    </lineage>
</organism>
<proteinExistence type="predicted"/>
<keyword evidence="2" id="KW-1185">Reference proteome</keyword>
<dbReference type="SUPFAM" id="SSF103165">
    <property type="entry name" value="Ta1353-like"/>
    <property type="match status" value="1"/>
</dbReference>